<dbReference type="AlphaFoldDB" id="A0A8E0VNI1"/>
<protein>
    <submittedName>
        <fullName evidence="2">Uncharacterized protein</fullName>
    </submittedName>
</protein>
<dbReference type="Proteomes" id="UP000728185">
    <property type="component" value="Unassembled WGS sequence"/>
</dbReference>
<feature type="compositionally biased region" description="Low complexity" evidence="1">
    <location>
        <begin position="152"/>
        <end position="161"/>
    </location>
</feature>
<dbReference type="OrthoDB" id="6257502at2759"/>
<gene>
    <name evidence="2" type="ORF">FBUS_00574</name>
</gene>
<evidence type="ECO:0000256" key="1">
    <source>
        <dbReference type="SAM" id="MobiDB-lite"/>
    </source>
</evidence>
<feature type="region of interest" description="Disordered" evidence="1">
    <location>
        <begin position="110"/>
        <end position="161"/>
    </location>
</feature>
<name>A0A8E0VNI1_9TREM</name>
<comment type="caution">
    <text evidence="2">The sequence shown here is derived from an EMBL/GenBank/DDBJ whole genome shotgun (WGS) entry which is preliminary data.</text>
</comment>
<keyword evidence="3" id="KW-1185">Reference proteome</keyword>
<organism evidence="2 3">
    <name type="scientific">Fasciolopsis buskii</name>
    <dbReference type="NCBI Taxonomy" id="27845"/>
    <lineage>
        <taxon>Eukaryota</taxon>
        <taxon>Metazoa</taxon>
        <taxon>Spiralia</taxon>
        <taxon>Lophotrochozoa</taxon>
        <taxon>Platyhelminthes</taxon>
        <taxon>Trematoda</taxon>
        <taxon>Digenea</taxon>
        <taxon>Plagiorchiida</taxon>
        <taxon>Echinostomata</taxon>
        <taxon>Echinostomatoidea</taxon>
        <taxon>Fasciolidae</taxon>
        <taxon>Fasciolopsis</taxon>
    </lineage>
</organism>
<feature type="region of interest" description="Disordered" evidence="1">
    <location>
        <begin position="1"/>
        <end position="24"/>
    </location>
</feature>
<reference evidence="2" key="1">
    <citation type="submission" date="2019-05" db="EMBL/GenBank/DDBJ databases">
        <title>Annotation for the trematode Fasciolopsis buski.</title>
        <authorList>
            <person name="Choi Y.-J."/>
        </authorList>
    </citation>
    <scope>NUCLEOTIDE SEQUENCE</scope>
    <source>
        <strain evidence="2">HT</strain>
        <tissue evidence="2">Whole worm</tissue>
    </source>
</reference>
<accession>A0A8E0VNI1</accession>
<sequence>MNHSSNQKSFIGKTTSRQPAATKRCSLQAEPVELQKQKYSRLWSRPSYTSIDRIYRAAVKPEHHEGDYNLDDHLEYIVYKRQFSFRLGRESSRGSAIIRKLVEKEQSPLKLESKVDNQIQEETNSEKQAEEDRQNSDPHLEAKEAEVDRTSSESVSSTITSQMSHGQLNLAIPAVSQELPTILAQCLSSSPRKCPLRRSAVKVKSLVHKRRINRLRARRRRQLSRSRFMHDQRTSRFNTMADKLARVGVMAEKLVEIQSQIKQLPSYGTLGSYYCLADAYLGLLCASLAPQVLKAMLSEDRSEPFKGRRNPQFLSKNVFTLSPEAVKSLRFERKKRKFKLPPVFPIPKFKL</sequence>
<feature type="compositionally biased region" description="Basic and acidic residues" evidence="1">
    <location>
        <begin position="124"/>
        <end position="151"/>
    </location>
</feature>
<proteinExistence type="predicted"/>
<feature type="compositionally biased region" description="Polar residues" evidence="1">
    <location>
        <begin position="1"/>
        <end position="19"/>
    </location>
</feature>
<evidence type="ECO:0000313" key="2">
    <source>
        <dbReference type="EMBL" id="KAA0199068.1"/>
    </source>
</evidence>
<evidence type="ECO:0000313" key="3">
    <source>
        <dbReference type="Proteomes" id="UP000728185"/>
    </source>
</evidence>
<dbReference type="EMBL" id="LUCM01001340">
    <property type="protein sequence ID" value="KAA0199068.1"/>
    <property type="molecule type" value="Genomic_DNA"/>
</dbReference>